<name>A0ABD4TJG4_9EURY</name>
<reference evidence="1 2" key="1">
    <citation type="submission" date="2019-08" db="EMBL/GenBank/DDBJ databases">
        <authorList>
            <person name="Chen S.-C."/>
            <person name="Lai M.-C."/>
            <person name="You Y.-T."/>
        </authorList>
    </citation>
    <scope>NUCLEOTIDE SEQUENCE [LARGE SCALE GENOMIC DNA]</scope>
    <source>
        <strain evidence="1 2">P2F9704a</strain>
    </source>
</reference>
<evidence type="ECO:0000313" key="2">
    <source>
        <dbReference type="Proteomes" id="UP001524383"/>
    </source>
</evidence>
<organism evidence="1 2">
    <name type="scientific">Methanocalculus taiwanensis</name>
    <dbReference type="NCBI Taxonomy" id="106207"/>
    <lineage>
        <taxon>Archaea</taxon>
        <taxon>Methanobacteriati</taxon>
        <taxon>Methanobacteriota</taxon>
        <taxon>Stenosarchaea group</taxon>
        <taxon>Methanomicrobia</taxon>
        <taxon>Methanomicrobiales</taxon>
        <taxon>Methanocalculaceae</taxon>
        <taxon>Methanocalculus</taxon>
    </lineage>
</organism>
<dbReference type="EMBL" id="VOTZ01000008">
    <property type="protein sequence ID" value="MCQ1538314.1"/>
    <property type="molecule type" value="Genomic_DNA"/>
</dbReference>
<dbReference type="RefSeq" id="WP_255332256.1">
    <property type="nucleotide sequence ID" value="NZ_VOTZ01000008.1"/>
</dbReference>
<dbReference type="Proteomes" id="UP001524383">
    <property type="component" value="Unassembled WGS sequence"/>
</dbReference>
<protein>
    <submittedName>
        <fullName evidence="1">Uncharacterized protein</fullName>
    </submittedName>
</protein>
<comment type="caution">
    <text evidence="1">The sequence shown here is derived from an EMBL/GenBank/DDBJ whole genome shotgun (WGS) entry which is preliminary data.</text>
</comment>
<dbReference type="AlphaFoldDB" id="A0ABD4TJG4"/>
<evidence type="ECO:0000313" key="1">
    <source>
        <dbReference type="EMBL" id="MCQ1538314.1"/>
    </source>
</evidence>
<sequence length="139" mass="15530">MTEPTGNKGTLNPYSRIAGNSVGERCKTLGVIPGEMVPLSRLKTIHEQYGIAVYLFFDERIARSSTMQDDIIDFSALPPKARPYLEIEQFYRVIEEEGLILLEDDMVSAEIIAVGKMECASCAGVRYDPYIRALLPPNE</sequence>
<keyword evidence="2" id="KW-1185">Reference proteome</keyword>
<gene>
    <name evidence="1" type="ORF">FTO68_04830</name>
</gene>
<accession>A0ABD4TJG4</accession>
<proteinExistence type="predicted"/>